<evidence type="ECO:0000259" key="3">
    <source>
        <dbReference type="Pfam" id="PF20772"/>
    </source>
</evidence>
<dbReference type="InterPro" id="IPR026564">
    <property type="entry name" value="Transcrip_reg_TACO1-like_dom3"/>
</dbReference>
<dbReference type="InterPro" id="IPR017856">
    <property type="entry name" value="Integrase-like_N"/>
</dbReference>
<dbReference type="PANTHER" id="PTHR12532:SF0">
    <property type="entry name" value="TRANSLATIONAL ACTIVATOR OF CYTOCHROME C OXIDASE 1"/>
    <property type="match status" value="1"/>
</dbReference>
<dbReference type="Gene3D" id="1.10.10.200">
    <property type="match status" value="1"/>
</dbReference>
<dbReference type="GO" id="GO:0005739">
    <property type="term" value="C:mitochondrion"/>
    <property type="evidence" value="ECO:0007669"/>
    <property type="project" value="TreeGrafter"/>
</dbReference>
<dbReference type="InterPro" id="IPR029072">
    <property type="entry name" value="YebC-like"/>
</dbReference>
<comment type="similarity">
    <text evidence="1">Belongs to the TACO1 family.</text>
</comment>
<name>A0A336LY41_CULSO</name>
<evidence type="ECO:0000256" key="1">
    <source>
        <dbReference type="ARBA" id="ARBA00008724"/>
    </source>
</evidence>
<dbReference type="Gene3D" id="3.30.70.980">
    <property type="match status" value="2"/>
</dbReference>
<dbReference type="AlphaFoldDB" id="A0A336LY41"/>
<organism evidence="4">
    <name type="scientific">Culicoides sonorensis</name>
    <name type="common">Biting midge</name>
    <dbReference type="NCBI Taxonomy" id="179676"/>
    <lineage>
        <taxon>Eukaryota</taxon>
        <taxon>Metazoa</taxon>
        <taxon>Ecdysozoa</taxon>
        <taxon>Arthropoda</taxon>
        <taxon>Hexapoda</taxon>
        <taxon>Insecta</taxon>
        <taxon>Pterygota</taxon>
        <taxon>Neoptera</taxon>
        <taxon>Endopterygota</taxon>
        <taxon>Diptera</taxon>
        <taxon>Nematocera</taxon>
        <taxon>Chironomoidea</taxon>
        <taxon>Ceratopogonidae</taxon>
        <taxon>Ceratopogoninae</taxon>
        <taxon>Culicoides</taxon>
        <taxon>Monoculicoides</taxon>
    </lineage>
</organism>
<dbReference type="InterPro" id="IPR002876">
    <property type="entry name" value="Transcrip_reg_TACO1-like"/>
</dbReference>
<feature type="domain" description="TACO1/YebC-like second and third" evidence="2">
    <location>
        <begin position="68"/>
        <end position="223"/>
    </location>
</feature>
<dbReference type="SUPFAM" id="SSF75625">
    <property type="entry name" value="YebC-like"/>
    <property type="match status" value="1"/>
</dbReference>
<dbReference type="InterPro" id="IPR048300">
    <property type="entry name" value="TACO1_YebC-like_2nd/3rd_dom"/>
</dbReference>
<dbReference type="Pfam" id="PF20772">
    <property type="entry name" value="TACO1_YebC_N"/>
    <property type="match status" value="1"/>
</dbReference>
<accession>A0A336LY41</accession>
<gene>
    <name evidence="4" type="primary">CSON004979</name>
</gene>
<dbReference type="PANTHER" id="PTHR12532">
    <property type="entry name" value="TRANSLATIONAL ACTIVATOR OF CYTOCHROME C OXIDASE 1"/>
    <property type="match status" value="1"/>
</dbReference>
<reference evidence="4" key="1">
    <citation type="submission" date="2018-07" db="EMBL/GenBank/DDBJ databases">
        <authorList>
            <person name="Quirk P.G."/>
            <person name="Krulwich T.A."/>
        </authorList>
    </citation>
    <scope>NUCLEOTIDE SEQUENCE</scope>
</reference>
<protein>
    <submittedName>
        <fullName evidence="4">CSON004979 protein</fullName>
    </submittedName>
</protein>
<dbReference type="InterPro" id="IPR049083">
    <property type="entry name" value="TACO1_YebC_N"/>
</dbReference>
<sequence length="230" mass="26120">MFMRYARQMRLAIQEGGSTDPKFNTQLRQIIDQALKNKMPNSTIQNVIKKYSDPNQTKLIKFVQDYKALGKVHMVAVFLTENVAGTKQNLQPIMKKFPGAGVTDCRSLFDERGIVQATAPEKMNSLEETSLEEACTEDAIECGAEEIEIADFESKIVNFMCNPVEIERFKRELTQKGYSIDFAGIVFIPKQTITLSPSEIETMERLKAKMKEIEGVEEIFDNVEYPEKSA</sequence>
<evidence type="ECO:0000313" key="4">
    <source>
        <dbReference type="EMBL" id="SSX21629.1"/>
    </source>
</evidence>
<dbReference type="Pfam" id="PF01709">
    <property type="entry name" value="Transcrip_reg"/>
    <property type="match status" value="1"/>
</dbReference>
<dbReference type="EMBL" id="UFQT01000201">
    <property type="protein sequence ID" value="SSX21629.1"/>
    <property type="molecule type" value="Genomic_DNA"/>
</dbReference>
<evidence type="ECO:0000259" key="2">
    <source>
        <dbReference type="Pfam" id="PF01709"/>
    </source>
</evidence>
<proteinExistence type="inferred from homology"/>
<feature type="domain" description="TACO1/YebC-like N-terminal" evidence="3">
    <location>
        <begin position="1"/>
        <end position="52"/>
    </location>
</feature>
<dbReference type="VEuPathDB" id="VectorBase:CSON004979"/>